<evidence type="ECO:0000256" key="2">
    <source>
        <dbReference type="SAM" id="MobiDB-lite"/>
    </source>
</evidence>
<proteinExistence type="predicted"/>
<evidence type="ECO:0000256" key="3">
    <source>
        <dbReference type="SAM" id="Phobius"/>
    </source>
</evidence>
<feature type="transmembrane region" description="Helical" evidence="3">
    <location>
        <begin position="2597"/>
        <end position="2621"/>
    </location>
</feature>
<organism evidence="4 5">
    <name type="scientific">Polystyrenella longa</name>
    <dbReference type="NCBI Taxonomy" id="2528007"/>
    <lineage>
        <taxon>Bacteria</taxon>
        <taxon>Pseudomonadati</taxon>
        <taxon>Planctomycetota</taxon>
        <taxon>Planctomycetia</taxon>
        <taxon>Planctomycetales</taxon>
        <taxon>Planctomycetaceae</taxon>
        <taxon>Polystyrenella</taxon>
    </lineage>
</organism>
<feature type="transmembrane region" description="Helical" evidence="3">
    <location>
        <begin position="24"/>
        <end position="47"/>
    </location>
</feature>
<keyword evidence="3" id="KW-0812">Transmembrane</keyword>
<feature type="compositionally biased region" description="Basic and acidic residues" evidence="2">
    <location>
        <begin position="2450"/>
        <end position="2472"/>
    </location>
</feature>
<feature type="transmembrane region" description="Helical" evidence="3">
    <location>
        <begin position="2633"/>
        <end position="2666"/>
    </location>
</feature>
<gene>
    <name evidence="4" type="ORF">Pla110_32810</name>
</gene>
<keyword evidence="5" id="KW-1185">Reference proteome</keyword>
<dbReference type="EMBL" id="CP036281">
    <property type="protein sequence ID" value="QDU81539.1"/>
    <property type="molecule type" value="Genomic_DNA"/>
</dbReference>
<feature type="coiled-coil region" evidence="1">
    <location>
        <begin position="2273"/>
        <end position="2339"/>
    </location>
</feature>
<feature type="transmembrane region" description="Helical" evidence="3">
    <location>
        <begin position="1200"/>
        <end position="1221"/>
    </location>
</feature>
<protein>
    <submittedName>
        <fullName evidence="4">Uncharacterized protein</fullName>
    </submittedName>
</protein>
<reference evidence="4 5" key="1">
    <citation type="submission" date="2019-02" db="EMBL/GenBank/DDBJ databases">
        <title>Deep-cultivation of Planctomycetes and their phenomic and genomic characterization uncovers novel biology.</title>
        <authorList>
            <person name="Wiegand S."/>
            <person name="Jogler M."/>
            <person name="Boedeker C."/>
            <person name="Pinto D."/>
            <person name="Vollmers J."/>
            <person name="Rivas-Marin E."/>
            <person name="Kohn T."/>
            <person name="Peeters S.H."/>
            <person name="Heuer A."/>
            <person name="Rast P."/>
            <person name="Oberbeckmann S."/>
            <person name="Bunk B."/>
            <person name="Jeske O."/>
            <person name="Meyerdierks A."/>
            <person name="Storesund J.E."/>
            <person name="Kallscheuer N."/>
            <person name="Luecker S."/>
            <person name="Lage O.M."/>
            <person name="Pohl T."/>
            <person name="Merkel B.J."/>
            <person name="Hornburger P."/>
            <person name="Mueller R.-W."/>
            <person name="Bruemmer F."/>
            <person name="Labrenz M."/>
            <person name="Spormann A.M."/>
            <person name="Op den Camp H."/>
            <person name="Overmann J."/>
            <person name="Amann R."/>
            <person name="Jetten M.S.M."/>
            <person name="Mascher T."/>
            <person name="Medema M.H."/>
            <person name="Devos D.P."/>
            <person name="Kaster A.-K."/>
            <person name="Ovreas L."/>
            <person name="Rohde M."/>
            <person name="Galperin M.Y."/>
            <person name="Jogler C."/>
        </authorList>
    </citation>
    <scope>NUCLEOTIDE SEQUENCE [LARGE SCALE GENOMIC DNA]</scope>
    <source>
        <strain evidence="4 5">Pla110</strain>
    </source>
</reference>
<name>A0A518CQN7_9PLAN</name>
<feature type="region of interest" description="Disordered" evidence="2">
    <location>
        <begin position="1112"/>
        <end position="1131"/>
    </location>
</feature>
<sequence>MNTHLHTQYQSLATSETIGFKRRLLWLTMVMVLPAVQFLTGLSHAVAGEVPSADEKPLMIRIPHSALEQLDLEAKSVFLKLNEFRELWTKAKAQRETNQAPILTRATYEASLQEKLLKITGTYEVRSKSNRWQTLTLPVKNMAVVSATINDEPALLGKSETGPVLFLKEEGAHSLKIEYAVPIRPGGSDQVMIFSLPPVASGQMKIILPAGKRLLANTQMLSSTTTEEGQQQYLFPIGNQSDWTLRVTEKNEDAEQDRLFLASSVFTVYARAAEISWTGTTQLEVYGQPLDVVTCSVPSHLEVMSVTSTGLDSWDLQEDPLNPKRTQIKLSYRQGITGKREVTIQGVTTADTEGRWLFPNLVVNSADSQWGEITLGYTAPWKVRVETMEGVRRKIGVGQAESRPSRFDRALDFDVWRPDFELRFMNETTKSSYHAALASVLAIEEQGVSFQSQITLEATGTELFNFEFTLPANWEIESIQSGDQALVWKTLMSEPGEQRIQVPLNTVLLPGGTSSLQIKANLVDWILQDESVITLPQIELAEADLVEGTLVIQAEERFNVQHLNSSALEPIIFGLPNERLSYRFHEGEYDGEISVESKPALVVAQTTSLARLEKKELIANHEVLLDVSHAPIYSLIISVTELEDNNLQFSLAGSNIRVTAELLGEDQAAAQETPGEQSHTWRLGFSQPLQGEHLLTFETRRPRKVDETTFNLPEIRFDHVDRQYGTLLVEAEPEQRIATTAINSVNQPLPEQSLTNIALVNLQFTSRLVHAYSYVRKGYRWSISEERFDRSGLAVAFCDEANITSLLTNTGEFQHELNYKFRAANSQSLLLQFAHQNIELWSALLNGEPVPVRKSEQGFHISLPLDKAPGESQSLRLLYSRPLAELASTSRVEETPPMMYVLDGAGEIQEMIMVSQLWTLNYPSEKSLVESDGSFHPEISLEDWRGHWLNNGLQQIKSDFWWRGLMLLGFMVAVNVLLIVTRMFITNWRGTLLLGSLLAVLGFMVILMTTFDGCDSGVRYSRNLDDFTQGSESIDWNSPNNRNKEIMHLKNLAKGEDENKRQRALKRLGEMDLDLDEIEDASVRHDSEIYEAEDVLIDSDIELAIQGRSKDDPFGVTQTNQPVAKESKQKSRLSVSMSLPSTQGMNQTQFEYYGSGQAGLSLVFRDQQHDQAVTFCLFAAVLLLFWAFHRVTLATFAKFVLLAFFVPLALLWLVPVIWFPWLVGTMLGAVAALCLKLASMCTTWCLVHCCRPDWKKSVATGMLIALVCSSNVMAQEQSGPNQSAQQQVIAPDTQQQRNAQQRANIQRQKEVQPQSSETIKPTPPVNLLTRPNSFLFLYDKDYKQTNTVILRPDQHRRLWEEAYQSVPGQKAKLPEPIVASAGYTADLSQVADNKTFSLTGRIVVFAFSDESAEVQLPFKNMTLNSATLNGEPAELESRLNKEEQEYWLHLHEPGMQIVEVNLQIPVKQQEQSGQFKVNLLPVASGLMSVTLPQKDLQVSVGGIFLPFREQQQDAAVLVEQPISTGGDLEFKWQPKANREDTSSIVHAESVVDIHLTESGANISHRTNLRVRRGTLNQVTFALPEGVKVREITGTDVGGWSIQDQEGAQQLEVLFRRSVNNSTDLNVELYQPVTPGDVEGTLTLNRLGIQNLNRSTGTIAVHAPQHLSLKTNQLENLNQINPTDLPHHHQNSTGQKLAFRYHSVPYVLSLSVWQKETTTEVDAMHSVFIERQTIQYSSKFHIKISGEPLLHLEFELPENYLPMEVLANQLDDWYIEREEGVLPQLILEFTEPQQGGFEVAFSGKILKDISSQEISLSVPSAVAMDRQQSEVGVWFSEYYSPRLKEQGDWKTEAVNQLHSSVKQQRKEPPRFAFHSPRGITKPIQFEIKRTQAQMTANAVTVTNVSDTSLAYTLALKWSITHGGADQFAFTVPEWLQGKLELNGTGIRQAVEEEAEEGRVRWVIETQRLHQTEYFLTALATLELPAEGTFPIPIVEFETAHKQLGEVQHVPFELSQNDSIVVNQSQAHVKQTSGETTPIQKEQLPIIIDGRFLDQAVAIQRLNPSTEQPVWEINWSKQFQSAPAQVLLADIVTTLARDGSVRGQVTYTMRNNARQHLAIEVPESVRLLSILVGGTPTRAVEGKINGASVKLIPLPKQSEFGLSYPIQVTFESNQITQGFLHEFQFFSRKIDIPVPLVVGLSQSEEWGIPVLHTQWSVFAPENYDINYETGVDKTNLSESIDSNRAYQLAVLEEARLYLKSIKQFGSSAPRSSLSDDRLGKDLHELQSRIQNAKQELNLGYKLSGKLSSDEEMLRQKLDSDLENVQQELQTELSQEEASQTEGVGKGYIINRDVSQRNYLYEMNDNLILDNGISGVELDGVNESGMGIEKESDIFIVHIDPTINQDSQNGQRQEEQKKEQEISKSSSARGTQSGRSLSSAQQLARSNSLGKKSKADSSKEISDFTIKDNLSKSNDKGAVTNEADGTLYGQSPFPSYAAPSSDRNRNGVENILDLPSLDSWPSSGTIAGLSQPGQFTSESAPSSELLDVTLGIKPPSRFYSKKQTATLSLPVSIPRHGQRLDFMKTGGRPKLILTTRSERIWTTLLAILLAVVALLAGAICYRYFVSRREFTTGGLLLLYLIGVVCLLLGTSELMLLGLILLFLGLLIHLARKSFLRFQQTVN</sequence>
<feature type="compositionally biased region" description="Basic and acidic residues" evidence="2">
    <location>
        <begin position="2409"/>
        <end position="2419"/>
    </location>
</feature>
<evidence type="ECO:0000313" key="5">
    <source>
        <dbReference type="Proteomes" id="UP000317178"/>
    </source>
</evidence>
<keyword evidence="3" id="KW-0472">Membrane</keyword>
<evidence type="ECO:0000256" key="1">
    <source>
        <dbReference type="SAM" id="Coils"/>
    </source>
</evidence>
<feature type="compositionally biased region" description="Polar residues" evidence="2">
    <location>
        <begin position="2425"/>
        <end position="2447"/>
    </location>
</feature>
<dbReference type="OrthoDB" id="218681at2"/>
<keyword evidence="1" id="KW-0175">Coiled coil</keyword>
<dbReference type="RefSeq" id="WP_144996966.1">
    <property type="nucleotide sequence ID" value="NZ_CP036281.1"/>
</dbReference>
<dbReference type="KEGG" id="plon:Pla110_32810"/>
<evidence type="ECO:0000313" key="4">
    <source>
        <dbReference type="EMBL" id="QDU81539.1"/>
    </source>
</evidence>
<feature type="compositionally biased region" description="Low complexity" evidence="2">
    <location>
        <begin position="1294"/>
        <end position="1306"/>
    </location>
</feature>
<keyword evidence="3" id="KW-1133">Transmembrane helix</keyword>
<feature type="transmembrane region" description="Helical" evidence="3">
    <location>
        <begin position="960"/>
        <end position="980"/>
    </location>
</feature>
<feature type="transmembrane region" description="Helical" evidence="3">
    <location>
        <begin position="992"/>
        <end position="1011"/>
    </location>
</feature>
<accession>A0A518CQN7</accession>
<feature type="region of interest" description="Disordered" evidence="2">
    <location>
        <begin position="2399"/>
        <end position="2505"/>
    </location>
</feature>
<dbReference type="Proteomes" id="UP000317178">
    <property type="component" value="Chromosome"/>
</dbReference>
<feature type="transmembrane region" description="Helical" evidence="3">
    <location>
        <begin position="1172"/>
        <end position="1188"/>
    </location>
</feature>
<feature type="region of interest" description="Disordered" evidence="2">
    <location>
        <begin position="1281"/>
        <end position="1323"/>
    </location>
</feature>